<evidence type="ECO:0000256" key="1">
    <source>
        <dbReference type="ARBA" id="ARBA00022741"/>
    </source>
</evidence>
<evidence type="ECO:0000256" key="2">
    <source>
        <dbReference type="ARBA" id="ARBA00022840"/>
    </source>
</evidence>
<keyword evidence="1" id="KW-0547">Nucleotide-binding</keyword>
<dbReference type="SUPFAM" id="SSF52540">
    <property type="entry name" value="P-loop containing nucleoside triphosphate hydrolases"/>
    <property type="match status" value="1"/>
</dbReference>
<dbReference type="PROSITE" id="PS00211">
    <property type="entry name" value="ABC_TRANSPORTER_1"/>
    <property type="match status" value="1"/>
</dbReference>
<dbReference type="PANTHER" id="PTHR42794:SF2">
    <property type="entry name" value="ABC TRANSPORTER ATP-BINDING PROTEIN"/>
    <property type="match status" value="1"/>
</dbReference>
<dbReference type="InterPro" id="IPR017871">
    <property type="entry name" value="ABC_transporter-like_CS"/>
</dbReference>
<comment type="caution">
    <text evidence="4">The sequence shown here is derived from an EMBL/GenBank/DDBJ whole genome shotgun (WGS) entry which is preliminary data.</text>
</comment>
<evidence type="ECO:0000313" key="5">
    <source>
        <dbReference type="Proteomes" id="UP000811844"/>
    </source>
</evidence>
<accession>A0ABS5I390</accession>
<evidence type="ECO:0000259" key="3">
    <source>
        <dbReference type="PROSITE" id="PS50893"/>
    </source>
</evidence>
<dbReference type="PANTHER" id="PTHR42794">
    <property type="entry name" value="HEMIN IMPORT ATP-BINDING PROTEIN HMUV"/>
    <property type="match status" value="1"/>
</dbReference>
<proteinExistence type="predicted"/>
<dbReference type="PROSITE" id="PS50893">
    <property type="entry name" value="ABC_TRANSPORTER_2"/>
    <property type="match status" value="1"/>
</dbReference>
<dbReference type="Pfam" id="PF00005">
    <property type="entry name" value="ABC_tran"/>
    <property type="match status" value="1"/>
</dbReference>
<dbReference type="CDD" id="cd03214">
    <property type="entry name" value="ABC_Iron-Siderophores_B12_Hemin"/>
    <property type="match status" value="1"/>
</dbReference>
<dbReference type="SMART" id="SM00382">
    <property type="entry name" value="AAA"/>
    <property type="match status" value="1"/>
</dbReference>
<protein>
    <submittedName>
        <fullName evidence="4">ABC transporter ATP-binding protein</fullName>
    </submittedName>
</protein>
<dbReference type="RefSeq" id="WP_153664022.1">
    <property type="nucleotide sequence ID" value="NZ_JAAIKR010000010.1"/>
</dbReference>
<name>A0ABS5I390_9GAMM</name>
<organism evidence="4 5">
    <name type="scientific">Shewanella intestini</name>
    <dbReference type="NCBI Taxonomy" id="2017544"/>
    <lineage>
        <taxon>Bacteria</taxon>
        <taxon>Pseudomonadati</taxon>
        <taxon>Pseudomonadota</taxon>
        <taxon>Gammaproteobacteria</taxon>
        <taxon>Alteromonadales</taxon>
        <taxon>Shewanellaceae</taxon>
        <taxon>Shewanella</taxon>
    </lineage>
</organism>
<feature type="domain" description="ABC transporter" evidence="3">
    <location>
        <begin position="9"/>
        <end position="241"/>
    </location>
</feature>
<dbReference type="Proteomes" id="UP000811844">
    <property type="component" value="Unassembled WGS sequence"/>
</dbReference>
<keyword evidence="5" id="KW-1185">Reference proteome</keyword>
<dbReference type="InterPro" id="IPR003439">
    <property type="entry name" value="ABC_transporter-like_ATP-bd"/>
</dbReference>
<reference evidence="4 5" key="1">
    <citation type="submission" date="2020-02" db="EMBL/GenBank/DDBJ databases">
        <title>Shewanella WXL01 sp. nov., a marine bacterium isolated from green algae in Luhuitou Fringing Reef (Northern South China Sea).</title>
        <authorList>
            <person name="Wang X."/>
        </authorList>
    </citation>
    <scope>NUCLEOTIDE SEQUENCE [LARGE SCALE GENOMIC DNA]</scope>
    <source>
        <strain evidence="4 5">MCCC 1A01895</strain>
    </source>
</reference>
<dbReference type="EMBL" id="JAAIKR010000010">
    <property type="protein sequence ID" value="MBR9728490.1"/>
    <property type="molecule type" value="Genomic_DNA"/>
</dbReference>
<evidence type="ECO:0000313" key="4">
    <source>
        <dbReference type="EMBL" id="MBR9728490.1"/>
    </source>
</evidence>
<dbReference type="InterPro" id="IPR027417">
    <property type="entry name" value="P-loop_NTPase"/>
</dbReference>
<dbReference type="GO" id="GO:0005524">
    <property type="term" value="F:ATP binding"/>
    <property type="evidence" value="ECO:0007669"/>
    <property type="project" value="UniProtKB-KW"/>
</dbReference>
<dbReference type="Gene3D" id="3.40.50.300">
    <property type="entry name" value="P-loop containing nucleotide triphosphate hydrolases"/>
    <property type="match status" value="1"/>
</dbReference>
<dbReference type="InterPro" id="IPR003593">
    <property type="entry name" value="AAA+_ATPase"/>
</dbReference>
<sequence>MMSVPSTAISVSHLDWEIAQQAILSDVSFQLPRGAMLGVIGPNGAGKSSLLRCLYRYIIPTRGDVTLLEQPLHLYSAQGLALKVAVVQQDTPANIELTAIELVAMGLTPHKGLLSRQTAADNHILEDALIKVGLIDKAHQRFNALSGGEKQRVLIARAIVQQPQILVLDEPTNHLDIRYQIQILELVKTLGITVVASIHDLNLASAMCDQLILLNQGRLVAQGTPSQVLTVKQISHVFGVCCEISQHPQHGNPLITYYYGYHEKKGGNGAQTANVASLQPPANSLEQALTKAQDSVQAAGYHQQVQGDSSQRGGRS</sequence>
<gene>
    <name evidence="4" type="ORF">G3R48_10940</name>
</gene>
<keyword evidence="2 4" id="KW-0067">ATP-binding</keyword>